<dbReference type="RefSeq" id="WP_161259926.1">
    <property type="nucleotide sequence ID" value="NZ_WXEY01000038.1"/>
</dbReference>
<gene>
    <name evidence="2" type="ORF">GTO91_17085</name>
</gene>
<dbReference type="OrthoDB" id="2665710at2"/>
<dbReference type="Gene3D" id="3.90.580.10">
    <property type="entry name" value="Zinc finger, CHC2-type domain"/>
    <property type="match status" value="1"/>
</dbReference>
<dbReference type="SUPFAM" id="SSF57783">
    <property type="entry name" value="Zinc beta-ribbon"/>
    <property type="match status" value="1"/>
</dbReference>
<dbReference type="GO" id="GO:0051537">
    <property type="term" value="F:2 iron, 2 sulfur cluster binding"/>
    <property type="evidence" value="ECO:0007669"/>
    <property type="project" value="InterPro"/>
</dbReference>
<proteinExistence type="predicted"/>
<sequence length="384" mass="41769">MLPIGHPRDEKARIRKELRLHDLCAHLGLPVKRAGNTHFFRCPVHGSEGVMQSCHFQPHAAVDGADLWKCEKCGASGDVFTLIMLVQQVSFPQAIHIAQEFLGKVPARPQIVVTTPTKKAESVSLAPPSLRDAVYCALLSLPQYHLGDAQKAGLLARGFTEADIQRLGYAQSRRTNGIWIAKRISSFTGITDFTGVPGFYRTPHGCWAVKSMNGLLIPVRSVHGKIYAIRVRVPTANGGRVYVWMSSLTDKEGKPRPGGSSPGALLHTAAVPGSQRLWVTEGELKADRASLALQETVVSVPGVGNWAHIPELAAYLRVREVVVAYDRDAGRTETLVAKHRDNMIAALKAQGTPVSIAVWDRKLGKGLDDVLHSHGNGAIQRQPI</sequence>
<dbReference type="PROSITE" id="PS51296">
    <property type="entry name" value="RIESKE"/>
    <property type="match status" value="1"/>
</dbReference>
<dbReference type="GO" id="GO:0006260">
    <property type="term" value="P:DNA replication"/>
    <property type="evidence" value="ECO:0007669"/>
    <property type="project" value="InterPro"/>
</dbReference>
<feature type="domain" description="Rieske" evidence="1">
    <location>
        <begin position="20"/>
        <end position="47"/>
    </location>
</feature>
<dbReference type="Pfam" id="PF12965">
    <property type="entry name" value="DUF3854"/>
    <property type="match status" value="1"/>
</dbReference>
<dbReference type="CDD" id="cd01029">
    <property type="entry name" value="TOPRIM_primases"/>
    <property type="match status" value="1"/>
</dbReference>
<comment type="caution">
    <text evidence="2">The sequence shown here is derived from an EMBL/GenBank/DDBJ whole genome shotgun (WGS) entry which is preliminary data.</text>
</comment>
<dbReference type="AlphaFoldDB" id="A0A845L442"/>
<dbReference type="InterPro" id="IPR017941">
    <property type="entry name" value="Rieske_2Fe-2S"/>
</dbReference>
<dbReference type="EMBL" id="WXEY01000038">
    <property type="protein sequence ID" value="MZP31412.1"/>
    <property type="molecule type" value="Genomic_DNA"/>
</dbReference>
<dbReference type="InterPro" id="IPR002694">
    <property type="entry name" value="Znf_CHC2"/>
</dbReference>
<dbReference type="InterPro" id="IPR036977">
    <property type="entry name" value="DNA_primase_Znf_CHC2"/>
</dbReference>
<protein>
    <submittedName>
        <fullName evidence="2">DUF3854 domain-containing protein</fullName>
    </submittedName>
</protein>
<accession>A0A845L442</accession>
<name>A0A845L442_9FIRM</name>
<dbReference type="Pfam" id="PF01807">
    <property type="entry name" value="Zn_ribbon_DnaG"/>
    <property type="match status" value="1"/>
</dbReference>
<dbReference type="GO" id="GO:0008270">
    <property type="term" value="F:zinc ion binding"/>
    <property type="evidence" value="ECO:0007669"/>
    <property type="project" value="InterPro"/>
</dbReference>
<dbReference type="GO" id="GO:0003677">
    <property type="term" value="F:DNA binding"/>
    <property type="evidence" value="ECO:0007669"/>
    <property type="project" value="InterPro"/>
</dbReference>
<evidence type="ECO:0000259" key="1">
    <source>
        <dbReference type="PROSITE" id="PS51296"/>
    </source>
</evidence>
<dbReference type="GO" id="GO:0003899">
    <property type="term" value="F:DNA-directed RNA polymerase activity"/>
    <property type="evidence" value="ECO:0007669"/>
    <property type="project" value="InterPro"/>
</dbReference>
<organism evidence="2 3">
    <name type="scientific">Heliomicrobium undosum</name>
    <dbReference type="NCBI Taxonomy" id="121734"/>
    <lineage>
        <taxon>Bacteria</taxon>
        <taxon>Bacillati</taxon>
        <taxon>Bacillota</taxon>
        <taxon>Clostridia</taxon>
        <taxon>Eubacteriales</taxon>
        <taxon>Heliobacteriaceae</taxon>
        <taxon>Heliomicrobium</taxon>
    </lineage>
</organism>
<evidence type="ECO:0000313" key="2">
    <source>
        <dbReference type="EMBL" id="MZP31412.1"/>
    </source>
</evidence>
<dbReference type="InterPro" id="IPR024385">
    <property type="entry name" value="DUF3854"/>
</dbReference>
<dbReference type="Proteomes" id="UP000463470">
    <property type="component" value="Unassembled WGS sequence"/>
</dbReference>
<keyword evidence="3" id="KW-1185">Reference proteome</keyword>
<reference evidence="2 3" key="1">
    <citation type="submission" date="2020-01" db="EMBL/GenBank/DDBJ databases">
        <title>Whole-genome sequence of Heliobacterium undosum DSM 13378.</title>
        <authorList>
            <person name="Kyndt J.A."/>
            <person name="Meyer T.E."/>
        </authorList>
    </citation>
    <scope>NUCLEOTIDE SEQUENCE [LARGE SCALE GENOMIC DNA]</scope>
    <source>
        <strain evidence="2 3">DSM 13378</strain>
    </source>
</reference>
<dbReference type="InterPro" id="IPR034154">
    <property type="entry name" value="TOPRIM_DnaG/twinkle"/>
</dbReference>
<evidence type="ECO:0000313" key="3">
    <source>
        <dbReference type="Proteomes" id="UP000463470"/>
    </source>
</evidence>